<keyword evidence="7" id="KW-0067">ATP-binding</keyword>
<dbReference type="Gene3D" id="1.20.920.20">
    <property type="match status" value="1"/>
</dbReference>
<accession>A0A9R0DWS7</accession>
<evidence type="ECO:0000256" key="13">
    <source>
        <dbReference type="ARBA" id="ARBA00023273"/>
    </source>
</evidence>
<dbReference type="Pfam" id="PF12777">
    <property type="entry name" value="MT"/>
    <property type="match status" value="1"/>
</dbReference>
<feature type="domain" description="Dynein heavy chain C-terminal" evidence="19">
    <location>
        <begin position="1159"/>
        <end position="1454"/>
    </location>
</feature>
<evidence type="ECO:0000256" key="10">
    <source>
        <dbReference type="ARBA" id="ARBA00023069"/>
    </source>
</evidence>
<organism evidence="20 21">
    <name type="scientific">Spodoptera frugiperda</name>
    <name type="common">Fall armyworm</name>
    <dbReference type="NCBI Taxonomy" id="7108"/>
    <lineage>
        <taxon>Eukaryota</taxon>
        <taxon>Metazoa</taxon>
        <taxon>Ecdysozoa</taxon>
        <taxon>Arthropoda</taxon>
        <taxon>Hexapoda</taxon>
        <taxon>Insecta</taxon>
        <taxon>Pterygota</taxon>
        <taxon>Neoptera</taxon>
        <taxon>Endopterygota</taxon>
        <taxon>Lepidoptera</taxon>
        <taxon>Glossata</taxon>
        <taxon>Ditrysia</taxon>
        <taxon>Noctuoidea</taxon>
        <taxon>Noctuidae</taxon>
        <taxon>Amphipyrinae</taxon>
        <taxon>Spodoptera</taxon>
    </lineage>
</organism>
<dbReference type="Gene3D" id="1.10.8.720">
    <property type="entry name" value="Region D6 of dynein motor"/>
    <property type="match status" value="1"/>
</dbReference>
<dbReference type="InterPro" id="IPR035706">
    <property type="entry name" value="AAA_9"/>
</dbReference>
<dbReference type="Gene3D" id="6.10.140.1060">
    <property type="match status" value="1"/>
</dbReference>
<dbReference type="InterPro" id="IPR004273">
    <property type="entry name" value="Dynein_heavy_D6_P-loop"/>
</dbReference>
<gene>
    <name evidence="21" type="primary">LOC126911484</name>
</gene>
<evidence type="ECO:0000256" key="1">
    <source>
        <dbReference type="ARBA" id="ARBA00004430"/>
    </source>
</evidence>
<evidence type="ECO:0000313" key="21">
    <source>
        <dbReference type="RefSeq" id="XP_050554739.1"/>
    </source>
</evidence>
<evidence type="ECO:0000256" key="12">
    <source>
        <dbReference type="ARBA" id="ARBA00023212"/>
    </source>
</evidence>
<dbReference type="FunFam" id="1.20.920.20:FF:000001">
    <property type="entry name" value="dynein heavy chain 2, axonemal"/>
    <property type="match status" value="1"/>
</dbReference>
<dbReference type="GO" id="GO:0031514">
    <property type="term" value="C:motile cilium"/>
    <property type="evidence" value="ECO:0007669"/>
    <property type="project" value="UniProtKB-ARBA"/>
</dbReference>
<keyword evidence="20" id="KW-1185">Reference proteome</keyword>
<dbReference type="PANTHER" id="PTHR46532:SF4">
    <property type="entry name" value="AAA+ ATPASE DOMAIN-CONTAINING PROTEIN"/>
    <property type="match status" value="1"/>
</dbReference>
<proteinExistence type="inferred from homology"/>
<keyword evidence="11" id="KW-0505">Motor protein</keyword>
<dbReference type="InterPro" id="IPR041658">
    <property type="entry name" value="AAA_lid_11"/>
</dbReference>
<dbReference type="Gene3D" id="3.10.490.20">
    <property type="match status" value="1"/>
</dbReference>
<evidence type="ECO:0000259" key="15">
    <source>
        <dbReference type="Pfam" id="PF03028"/>
    </source>
</evidence>
<keyword evidence="5" id="KW-0677">Repeat</keyword>
<evidence type="ECO:0000256" key="14">
    <source>
        <dbReference type="SAM" id="Coils"/>
    </source>
</evidence>
<evidence type="ECO:0000259" key="17">
    <source>
        <dbReference type="Pfam" id="PF12781"/>
    </source>
</evidence>
<evidence type="ECO:0000256" key="6">
    <source>
        <dbReference type="ARBA" id="ARBA00022741"/>
    </source>
</evidence>
<dbReference type="Gene3D" id="3.40.50.300">
    <property type="entry name" value="P-loop containing nucleotide triphosphate hydrolases"/>
    <property type="match status" value="2"/>
</dbReference>
<keyword evidence="9 14" id="KW-0175">Coiled coil</keyword>
<sequence length="1457" mass="166425">FVTPKSYLSFLEGYKSLYKSKHIYIAEMAKKMTTGLSKLVEAAASVDILKKELEVKEIEINEATERAEEVLAAVADTQAAAEVVKAEVLEVKDRAVKLVTVIAAETAVAEEKLADAKPALDAAEAALLTINSADIATVRKLGKPPHLITLIMDAVIILFRKRIDPIKPDPEKQFLTSSWSESLKVMADVRFLNNLKNYPKDEINAEMIDLLQPYFKYSQYTFDAAKIACGNVAGLISWTIAMAQFYAVNKDVLPLKANLAIMQGKYQAAKKELEEAEAELEEKECELAEVQRQFDEAMALKQVVLDEAALCQQKMDAASALINGLSGERIRWTEQSALFKSEIERLVGDILLLIGFLSYSGPFNQEFRNLLISNWLGDLINRKIPVTMNLNITSELTDNATIGEWNLCGLPTDELSIQNGIIVTKAARFPLLIDPQTQGKNWIKNMEKFNQLIVTTLNHKYFRNHVEDCVSLGLPMLIEDVAEELDPVLDNILERNYIKIGSSYKVKFGDKEIDVMLSHKIYITTKLPNPAYTPEVSARTSIIDFTVTIQGLEDQLLGRVILTEKAELEAERTQLIMDVTANRRKMQELESNLLQKLTTIEGSLVEDVSLIQVLNVTKATATEVKEKLDIAKETEMKINAAREEYRPVATRGSVLYFLICNMSLVCNMYQTSLAQFLELFDLSMERSPQSPITIRRIGFIIDYLTYNVFKFISRGFYEKHKYLFTVLLTLKIDLQREYIIFEEFQTFIKGGAALDLNTCPPKPYKWITDMSWLNLVQLSNLRQFTEILSQVCNNERGWKAWFDKEAPEDEPLPDGYNTLDVFRKLLVVRAWCPDRTLAQSLKYVVSSMGARYSEAVIVNYENMVLESRPLVPLIGFLAMGSDPTPSIEITAKRMENICASISMGQGQEIHARKLIDRGMKEGLWVLLQNCHLGLDYMTEIMEQFSELEKNPEKVHETFRLWITTEVHPMFPITLLQMSIKYTCEPPSGIKAGLMRTYDAMSQDFLDYSDSPFYLPLIYTISFLHTVVQERRKFGPLGWNIPYEFNSADWLSSCMFVQNHLDSLEQGQPVSWTTVRYMVSAVQYGGRVTDDYDTRLLVTFCKVLFSDQLFNDDFQFYKGYGMLKFKNISEYLEVLETMKTVDPPQVYGLHTNADITYQRNTTLELVDTILSIQPKEASGEAGETREASVYRQAKEMLDKIPPNFDPHEVIIRLRMYGILNSMVIFLRQEIDRMQKVINLVRTTLKDLLLAIDGTIIMNEALRDSLDNIYDAKVPNIWLKSSWSSSTLGFWFTEFLERTIQFSNWCFQNRPNSFWMTGFFNPQGFLTAMRQEVTRAHKGWALDMVTLHNDVTKFTYEEVKAPPPEGIYVHGMYLDGAGWDRRNMRLCESTLKIVYTALPVVHVYAINSTAPKDPKLYQCPVYKKPVRTDLTFITPLWLPTIKNPDHWILRGVAMLCDIK</sequence>
<evidence type="ECO:0000256" key="8">
    <source>
        <dbReference type="ARBA" id="ARBA00023017"/>
    </source>
</evidence>
<dbReference type="InterPro" id="IPR043160">
    <property type="entry name" value="Dynein_C_barrel"/>
</dbReference>
<dbReference type="GO" id="GO:0005874">
    <property type="term" value="C:microtubule"/>
    <property type="evidence" value="ECO:0007669"/>
    <property type="project" value="UniProtKB-KW"/>
</dbReference>
<dbReference type="InterPro" id="IPR041228">
    <property type="entry name" value="Dynein_C"/>
</dbReference>
<evidence type="ECO:0000256" key="11">
    <source>
        <dbReference type="ARBA" id="ARBA00023175"/>
    </source>
</evidence>
<dbReference type="FunFam" id="1.10.8.720:FF:000004">
    <property type="entry name" value="Dynein heavy chain 5, axonemal"/>
    <property type="match status" value="1"/>
</dbReference>
<evidence type="ECO:0000256" key="2">
    <source>
        <dbReference type="ARBA" id="ARBA00008887"/>
    </source>
</evidence>
<keyword evidence="4" id="KW-0493">Microtubule</keyword>
<keyword evidence="12" id="KW-0206">Cytoskeleton</keyword>
<dbReference type="InterPro" id="IPR026983">
    <property type="entry name" value="DHC"/>
</dbReference>
<dbReference type="GO" id="GO:0008569">
    <property type="term" value="F:minus-end-directed microtubule motor activity"/>
    <property type="evidence" value="ECO:0007669"/>
    <property type="project" value="InterPro"/>
</dbReference>
<dbReference type="GO" id="GO:0051959">
    <property type="term" value="F:dynein light intermediate chain binding"/>
    <property type="evidence" value="ECO:0007669"/>
    <property type="project" value="InterPro"/>
</dbReference>
<dbReference type="InterPro" id="IPR042219">
    <property type="entry name" value="AAA_lid_11_sf"/>
</dbReference>
<dbReference type="RefSeq" id="XP_050554739.1">
    <property type="nucleotide sequence ID" value="XM_050698782.1"/>
</dbReference>
<dbReference type="InterPro" id="IPR027417">
    <property type="entry name" value="P-loop_NTPase"/>
</dbReference>
<dbReference type="OrthoDB" id="286107at2759"/>
<evidence type="ECO:0000256" key="5">
    <source>
        <dbReference type="ARBA" id="ARBA00022737"/>
    </source>
</evidence>
<evidence type="ECO:0000256" key="9">
    <source>
        <dbReference type="ARBA" id="ARBA00023054"/>
    </source>
</evidence>
<feature type="domain" description="Dynein heavy chain coiled coil stalk" evidence="16">
    <location>
        <begin position="32"/>
        <end position="373"/>
    </location>
</feature>
<protein>
    <submittedName>
        <fullName evidence="21">Dynein axonemal heavy chain 8-like</fullName>
    </submittedName>
</protein>
<evidence type="ECO:0000256" key="3">
    <source>
        <dbReference type="ARBA" id="ARBA00022490"/>
    </source>
</evidence>
<feature type="domain" description="Dynein heavy chain AAA lid" evidence="18">
    <location>
        <begin position="1015"/>
        <end position="1152"/>
    </location>
</feature>
<comment type="subcellular location">
    <subcellularLocation>
        <location evidence="1">Cytoplasm</location>
        <location evidence="1">Cytoskeleton</location>
        <location evidence="1">Cilium axoneme</location>
    </subcellularLocation>
</comment>
<dbReference type="FunFam" id="3.10.490.20:FF:000003">
    <property type="entry name" value="Dynein heavy chain 5, axonemal"/>
    <property type="match status" value="1"/>
</dbReference>
<reference evidence="21" key="1">
    <citation type="submission" date="2025-08" db="UniProtKB">
        <authorList>
            <consortium name="RefSeq"/>
        </authorList>
    </citation>
    <scope>IDENTIFICATION</scope>
    <source>
        <tissue evidence="21">Whole larval tissue</tissue>
    </source>
</reference>
<dbReference type="FunFam" id="3.40.50.300:FF:000049">
    <property type="entry name" value="Dynein, axonemal, heavy chain 5"/>
    <property type="match status" value="1"/>
</dbReference>
<dbReference type="GO" id="GO:0045505">
    <property type="term" value="F:dynein intermediate chain binding"/>
    <property type="evidence" value="ECO:0007669"/>
    <property type="project" value="InterPro"/>
</dbReference>
<dbReference type="GO" id="GO:0005524">
    <property type="term" value="F:ATP binding"/>
    <property type="evidence" value="ECO:0007669"/>
    <property type="project" value="UniProtKB-KW"/>
</dbReference>
<evidence type="ECO:0000259" key="16">
    <source>
        <dbReference type="Pfam" id="PF12777"/>
    </source>
</evidence>
<comment type="similarity">
    <text evidence="2">Belongs to the dynein heavy chain family.</text>
</comment>
<dbReference type="FunFam" id="1.10.8.1220:FF:000001">
    <property type="entry name" value="Dynein axonemal heavy chain 5"/>
    <property type="match status" value="1"/>
</dbReference>
<dbReference type="FunFam" id="1.20.1270.280:FF:000002">
    <property type="entry name" value="Dynein heavy chain 5, axonemal"/>
    <property type="match status" value="1"/>
</dbReference>
<feature type="coiled-coil region" evidence="14">
    <location>
        <begin position="259"/>
        <end position="300"/>
    </location>
</feature>
<dbReference type="GeneID" id="126911484"/>
<dbReference type="PANTHER" id="PTHR46532">
    <property type="entry name" value="MALE FERTILITY FACTOR KL5"/>
    <property type="match status" value="1"/>
</dbReference>
<dbReference type="Pfam" id="PF03028">
    <property type="entry name" value="Dynein_heavy"/>
    <property type="match status" value="1"/>
</dbReference>
<dbReference type="Pfam" id="PF12781">
    <property type="entry name" value="AAA_9"/>
    <property type="match status" value="1"/>
</dbReference>
<dbReference type="GO" id="GO:0007018">
    <property type="term" value="P:microtubule-based movement"/>
    <property type="evidence" value="ECO:0007669"/>
    <property type="project" value="InterPro"/>
</dbReference>
<feature type="non-terminal residue" evidence="21">
    <location>
        <position position="1"/>
    </location>
</feature>
<evidence type="ECO:0000256" key="7">
    <source>
        <dbReference type="ARBA" id="ARBA00022840"/>
    </source>
</evidence>
<dbReference type="Gene3D" id="1.20.1270.280">
    <property type="match status" value="1"/>
</dbReference>
<keyword evidence="3" id="KW-0963">Cytoplasm</keyword>
<dbReference type="Proteomes" id="UP000829999">
    <property type="component" value="Chromosome 15"/>
</dbReference>
<dbReference type="Pfam" id="PF18198">
    <property type="entry name" value="AAA_lid_11"/>
    <property type="match status" value="1"/>
</dbReference>
<dbReference type="InterPro" id="IPR024743">
    <property type="entry name" value="Dynein_HC_stalk"/>
</dbReference>
<feature type="domain" description="Dynein heavy chain ATP-binding dynein motor region" evidence="17">
    <location>
        <begin position="404"/>
        <end position="624"/>
    </location>
</feature>
<feature type="coiled-coil region" evidence="14">
    <location>
        <begin position="39"/>
        <end position="80"/>
    </location>
</feature>
<evidence type="ECO:0000256" key="4">
    <source>
        <dbReference type="ARBA" id="ARBA00022701"/>
    </source>
</evidence>
<dbReference type="Gene3D" id="1.10.8.1220">
    <property type="match status" value="1"/>
</dbReference>
<evidence type="ECO:0000259" key="18">
    <source>
        <dbReference type="Pfam" id="PF18198"/>
    </source>
</evidence>
<dbReference type="GO" id="GO:0005858">
    <property type="term" value="C:axonemal dynein complex"/>
    <property type="evidence" value="ECO:0007669"/>
    <property type="project" value="TreeGrafter"/>
</dbReference>
<evidence type="ECO:0000313" key="20">
    <source>
        <dbReference type="Proteomes" id="UP000829999"/>
    </source>
</evidence>
<keyword evidence="13" id="KW-0966">Cell projection</keyword>
<keyword evidence="8" id="KW-0243">Dynein</keyword>
<evidence type="ECO:0000259" key="19">
    <source>
        <dbReference type="Pfam" id="PF18199"/>
    </source>
</evidence>
<keyword evidence="6" id="KW-0547">Nucleotide-binding</keyword>
<name>A0A9R0DWS7_SPOFR</name>
<dbReference type="FunFam" id="3.40.50.300:FF:000320">
    <property type="entry name" value="Dynein, axonemal, heavy chain 5"/>
    <property type="match status" value="1"/>
</dbReference>
<dbReference type="Pfam" id="PF18199">
    <property type="entry name" value="Dynein_C"/>
    <property type="match status" value="1"/>
</dbReference>
<keyword evidence="10" id="KW-0969">Cilium</keyword>
<feature type="domain" description="Dynein heavy chain region D6 P-loop" evidence="15">
    <location>
        <begin position="870"/>
        <end position="982"/>
    </location>
</feature>